<proteinExistence type="predicted"/>
<protein>
    <submittedName>
        <fullName evidence="2">Uncharacterized protein</fullName>
    </submittedName>
</protein>
<evidence type="ECO:0000313" key="3">
    <source>
        <dbReference type="Proteomes" id="UP000583800"/>
    </source>
</evidence>
<evidence type="ECO:0000313" key="2">
    <source>
        <dbReference type="EMBL" id="MBB6347422.1"/>
    </source>
</evidence>
<feature type="chain" id="PRO_5031456178" evidence="1">
    <location>
        <begin position="30"/>
        <end position="164"/>
    </location>
</feature>
<keyword evidence="3" id="KW-1185">Reference proteome</keyword>
<keyword evidence="1" id="KW-0732">Signal</keyword>
<feature type="signal peptide" evidence="1">
    <location>
        <begin position="1"/>
        <end position="29"/>
    </location>
</feature>
<accession>A0A7X0C2Z1</accession>
<dbReference type="EMBL" id="JACHJB010000002">
    <property type="protein sequence ID" value="MBB6347422.1"/>
    <property type="molecule type" value="Genomic_DNA"/>
</dbReference>
<sequence>MSKPTALQGAAKRLGIGLAFSMIATGVVAATPQSAAASPPYYLFAVWKNQTCTKGSKMRKYNVNLSPRRKYDTVFVKNVKPTPDRMVSYSRERSFGIAYVEEPCGRRYQTGKNQYYWQSIHYGAESGKVSRLIKSTALCYAGGCYPPGPKTYGTWRAGWTHFKM</sequence>
<dbReference type="RefSeq" id="WP_185085369.1">
    <property type="nucleotide sequence ID" value="NZ_JACHJB010000002.1"/>
</dbReference>
<comment type="caution">
    <text evidence="2">The sequence shown here is derived from an EMBL/GenBank/DDBJ whole genome shotgun (WGS) entry which is preliminary data.</text>
</comment>
<gene>
    <name evidence="2" type="ORF">FHU36_003967</name>
</gene>
<dbReference type="AlphaFoldDB" id="A0A7X0C2Z1"/>
<dbReference type="Proteomes" id="UP000583800">
    <property type="component" value="Unassembled WGS sequence"/>
</dbReference>
<organism evidence="2 3">
    <name type="scientific">Nonomuraea muscovyensis</name>
    <dbReference type="NCBI Taxonomy" id="1124761"/>
    <lineage>
        <taxon>Bacteria</taxon>
        <taxon>Bacillati</taxon>
        <taxon>Actinomycetota</taxon>
        <taxon>Actinomycetes</taxon>
        <taxon>Streptosporangiales</taxon>
        <taxon>Streptosporangiaceae</taxon>
        <taxon>Nonomuraea</taxon>
    </lineage>
</organism>
<reference evidence="2 3" key="1">
    <citation type="submission" date="2020-08" db="EMBL/GenBank/DDBJ databases">
        <title>Sequencing the genomes of 1000 actinobacteria strains.</title>
        <authorList>
            <person name="Klenk H.-P."/>
        </authorList>
    </citation>
    <scope>NUCLEOTIDE SEQUENCE [LARGE SCALE GENOMIC DNA]</scope>
    <source>
        <strain evidence="2 3">DSM 45913</strain>
    </source>
</reference>
<evidence type="ECO:0000256" key="1">
    <source>
        <dbReference type="SAM" id="SignalP"/>
    </source>
</evidence>
<name>A0A7X0C2Z1_9ACTN</name>